<evidence type="ECO:0000313" key="3">
    <source>
        <dbReference type="Proteomes" id="UP000008311"/>
    </source>
</evidence>
<evidence type="ECO:0000256" key="1">
    <source>
        <dbReference type="SAM" id="MobiDB-lite"/>
    </source>
</evidence>
<reference evidence="3" key="1">
    <citation type="journal article" date="2010" name="Nat. Biotechnol.">
        <title>Draft genome sequence of the oilseed species Ricinus communis.</title>
        <authorList>
            <person name="Chan A.P."/>
            <person name="Crabtree J."/>
            <person name="Zhao Q."/>
            <person name="Lorenzi H."/>
            <person name="Orvis J."/>
            <person name="Puiu D."/>
            <person name="Melake-Berhan A."/>
            <person name="Jones K.M."/>
            <person name="Redman J."/>
            <person name="Chen G."/>
            <person name="Cahoon E.B."/>
            <person name="Gedil M."/>
            <person name="Stanke M."/>
            <person name="Haas B.J."/>
            <person name="Wortman J.R."/>
            <person name="Fraser-Liggett C.M."/>
            <person name="Ravel J."/>
            <person name="Rabinowicz P.D."/>
        </authorList>
    </citation>
    <scope>NUCLEOTIDE SEQUENCE [LARGE SCALE GENOMIC DNA]</scope>
    <source>
        <strain evidence="3">cv. Hale</strain>
    </source>
</reference>
<dbReference type="InParanoid" id="B9SP50"/>
<name>B9SP50_RICCO</name>
<feature type="region of interest" description="Disordered" evidence="1">
    <location>
        <begin position="147"/>
        <end position="169"/>
    </location>
</feature>
<keyword evidence="3" id="KW-1185">Reference proteome</keyword>
<dbReference type="AlphaFoldDB" id="B9SP50"/>
<gene>
    <name evidence="2" type="ORF">RCOM_0618060</name>
</gene>
<proteinExistence type="predicted"/>
<accession>B9SP50</accession>
<dbReference type="EMBL" id="EQ974060">
    <property type="protein sequence ID" value="EEF34630.1"/>
    <property type="molecule type" value="Genomic_DNA"/>
</dbReference>
<organism evidence="2 3">
    <name type="scientific">Ricinus communis</name>
    <name type="common">Castor bean</name>
    <dbReference type="NCBI Taxonomy" id="3988"/>
    <lineage>
        <taxon>Eukaryota</taxon>
        <taxon>Viridiplantae</taxon>
        <taxon>Streptophyta</taxon>
        <taxon>Embryophyta</taxon>
        <taxon>Tracheophyta</taxon>
        <taxon>Spermatophyta</taxon>
        <taxon>Magnoliopsida</taxon>
        <taxon>eudicotyledons</taxon>
        <taxon>Gunneridae</taxon>
        <taxon>Pentapetalae</taxon>
        <taxon>rosids</taxon>
        <taxon>fabids</taxon>
        <taxon>Malpighiales</taxon>
        <taxon>Euphorbiaceae</taxon>
        <taxon>Acalyphoideae</taxon>
        <taxon>Acalypheae</taxon>
        <taxon>Ricinus</taxon>
    </lineage>
</organism>
<protein>
    <submittedName>
        <fullName evidence="2">Uncharacterized protein</fullName>
    </submittedName>
</protein>
<dbReference type="Proteomes" id="UP000008311">
    <property type="component" value="Unassembled WGS sequence"/>
</dbReference>
<sequence>MGLGYGSLSMIYWLEPRCNLDNRLKLLKVDFSIYEILGAITDVDEIMYYLVHNMDEPDLVVEVRQLEFNISDMNETAESEVRSANCQGYRTVHEVEVVMQLKHVVEEIWLEKIYNNIKHVLPTYQEYVEDMNGVEIEEDVEFYESNGNYNIENDSSDEEGQTIRRKKSN</sequence>
<evidence type="ECO:0000313" key="2">
    <source>
        <dbReference type="EMBL" id="EEF34630.1"/>
    </source>
</evidence>